<gene>
    <name evidence="1" type="ORF">SAMN05192580_3585</name>
</gene>
<name>A0A1I6M6W5_9SPHN</name>
<evidence type="ECO:0008006" key="3">
    <source>
        <dbReference type="Google" id="ProtNLM"/>
    </source>
</evidence>
<dbReference type="EMBL" id="FOZG01000003">
    <property type="protein sequence ID" value="SFS11459.1"/>
    <property type="molecule type" value="Genomic_DNA"/>
</dbReference>
<keyword evidence="2" id="KW-1185">Reference proteome</keyword>
<dbReference type="Proteomes" id="UP000198824">
    <property type="component" value="Unassembled WGS sequence"/>
</dbReference>
<evidence type="ECO:0000313" key="1">
    <source>
        <dbReference type="EMBL" id="SFS11459.1"/>
    </source>
</evidence>
<organism evidence="1 2">
    <name type="scientific">Sphingomonas jatrophae</name>
    <dbReference type="NCBI Taxonomy" id="1166337"/>
    <lineage>
        <taxon>Bacteria</taxon>
        <taxon>Pseudomonadati</taxon>
        <taxon>Pseudomonadota</taxon>
        <taxon>Alphaproteobacteria</taxon>
        <taxon>Sphingomonadales</taxon>
        <taxon>Sphingomonadaceae</taxon>
        <taxon>Sphingomonas</taxon>
    </lineage>
</organism>
<dbReference type="STRING" id="1166337.SAMN05192580_3585"/>
<dbReference type="RefSeq" id="WP_093317418.1">
    <property type="nucleotide sequence ID" value="NZ_FOZG01000003.1"/>
</dbReference>
<reference evidence="1 2" key="1">
    <citation type="submission" date="2016-10" db="EMBL/GenBank/DDBJ databases">
        <authorList>
            <person name="de Groot N.N."/>
        </authorList>
    </citation>
    <scope>NUCLEOTIDE SEQUENCE [LARGE SCALE GENOMIC DNA]</scope>
    <source>
        <strain evidence="1 2">S5-249</strain>
    </source>
</reference>
<proteinExistence type="predicted"/>
<sequence>MPSAPSPAEAARDPRWLAHRYDPASDTVTLLPLARMEHARATFLTDDYLPVGREGMIVPRRAAAAAAQAGPIHFVFHSAFCLSTLVARAFDLPGVAMGLKEPPLFNDVVGWRRRGEPGPDMAEVLDDLLTLLARPFAPGEAVVVKPSNVAAGLYPALLALRPEARGLLLHAPLRTFLASVAKKGIDGRLWVRTMLTGLLDDRLIDLGMSPRDHLGQTDLQVAAVGWLAQQALFARLIERFGGRLRSLDSATLTADPGSAMAALSAHFGLNLGEAGLSRMLSGPAFTRHSKTDDPFAFADRAAEHDAAATLHADEIEKCAVWAEVVAKRAGVPMTLANPLLERRA</sequence>
<protein>
    <recommendedName>
        <fullName evidence="3">Sulfotransferase family protein</fullName>
    </recommendedName>
</protein>
<dbReference type="OrthoDB" id="3397773at2"/>
<dbReference type="AlphaFoldDB" id="A0A1I6M6W5"/>
<accession>A0A1I6M6W5</accession>
<evidence type="ECO:0000313" key="2">
    <source>
        <dbReference type="Proteomes" id="UP000198824"/>
    </source>
</evidence>